<dbReference type="PROSITE" id="PS51737">
    <property type="entry name" value="RECOMBINASE_DNA_BIND"/>
    <property type="match status" value="1"/>
</dbReference>
<dbReference type="InterPro" id="IPR011109">
    <property type="entry name" value="DNA_bind_recombinase_dom"/>
</dbReference>
<proteinExistence type="predicted"/>
<dbReference type="Gene3D" id="3.90.1750.20">
    <property type="entry name" value="Putative Large Serine Recombinase, Chain B, Domain 2"/>
    <property type="match status" value="1"/>
</dbReference>
<dbReference type="Pfam" id="PF13408">
    <property type="entry name" value="Zn_ribbon_recom"/>
    <property type="match status" value="1"/>
</dbReference>
<evidence type="ECO:0000313" key="5">
    <source>
        <dbReference type="EMBL" id="MBJ6360902.1"/>
    </source>
</evidence>
<evidence type="ECO:0000256" key="2">
    <source>
        <dbReference type="SAM" id="MobiDB-lite"/>
    </source>
</evidence>
<evidence type="ECO:0000259" key="3">
    <source>
        <dbReference type="PROSITE" id="PS51736"/>
    </source>
</evidence>
<dbReference type="Pfam" id="PF07508">
    <property type="entry name" value="Recombinase"/>
    <property type="match status" value="1"/>
</dbReference>
<evidence type="ECO:0000259" key="4">
    <source>
        <dbReference type="PROSITE" id="PS51737"/>
    </source>
</evidence>
<organism evidence="5 6">
    <name type="scientific">Paenibacillus roseus</name>
    <dbReference type="NCBI Taxonomy" id="2798579"/>
    <lineage>
        <taxon>Bacteria</taxon>
        <taxon>Bacillati</taxon>
        <taxon>Bacillota</taxon>
        <taxon>Bacilli</taxon>
        <taxon>Bacillales</taxon>
        <taxon>Paenibacillaceae</taxon>
        <taxon>Paenibacillus</taxon>
    </lineage>
</organism>
<feature type="coiled-coil region" evidence="1">
    <location>
        <begin position="418"/>
        <end position="445"/>
    </location>
</feature>
<sequence>MRYVAPYLRYSSDNQREESIEAQLRAIEAYCEKNSLKIVKVYADRAKTATSDKRPEFQQMIADSAKGLFDTIIVHKLDRFSRNKYDSANYKRILKANGVKLLSITENLDDSPESVILESLLEGMAEYYSKNLAREVMKGMKETAFQCKHTGGLPPIGYKVDPNTKQYLINEDERGMIETIFSMFLEGNGYNQIVTALAEKGYRSRYGRAIGKNVLHGILRNEKYTGVYIFNLASGKDAFGKRNSHRTKNPEEVIRIEGGMPQIISKGDFQLVQEKMNAAKHKPGRHKAKELYLLSGLIVCGECLKNYGHEYALLGNTKHCGRNKLKYVTYRCGNRERTKQCGNKELRREYVESYVVAQLYEKIFNEQSIPQLARQLAEFQAKKDVSYRNEEARIAKNLRETEKQIENVVNAVATGLANAALMGKLNELEQQKEAIEKQIVLYRSKAQKSAVSEDALKQLLAAFKDHVTDRNIPEIKKFVGSYVEKVIVYKEHVELILKLNIEESKNPQPRAVVDLHGGGEGSHPPLSTEI</sequence>
<keyword evidence="1" id="KW-0175">Coiled coil</keyword>
<dbReference type="AlphaFoldDB" id="A0A934IX40"/>
<keyword evidence="6" id="KW-1185">Reference proteome</keyword>
<dbReference type="Pfam" id="PF00239">
    <property type="entry name" value="Resolvase"/>
    <property type="match status" value="1"/>
</dbReference>
<dbReference type="SUPFAM" id="SSF53041">
    <property type="entry name" value="Resolvase-like"/>
    <property type="match status" value="1"/>
</dbReference>
<name>A0A934IX40_9BACL</name>
<feature type="domain" description="Resolvase/invertase-type recombinase catalytic" evidence="3">
    <location>
        <begin position="3"/>
        <end position="148"/>
    </location>
</feature>
<dbReference type="Proteomes" id="UP000640274">
    <property type="component" value="Unassembled WGS sequence"/>
</dbReference>
<dbReference type="InterPro" id="IPR038109">
    <property type="entry name" value="DNA_bind_recomb_sf"/>
</dbReference>
<dbReference type="InterPro" id="IPR006119">
    <property type="entry name" value="Resolv_N"/>
</dbReference>
<dbReference type="PANTHER" id="PTHR30461">
    <property type="entry name" value="DNA-INVERTASE FROM LAMBDOID PROPHAGE"/>
    <property type="match status" value="1"/>
</dbReference>
<gene>
    <name evidence="5" type="ORF">JFN88_06165</name>
</gene>
<dbReference type="GO" id="GO:0000150">
    <property type="term" value="F:DNA strand exchange activity"/>
    <property type="evidence" value="ECO:0007669"/>
    <property type="project" value="InterPro"/>
</dbReference>
<feature type="domain" description="Recombinase" evidence="4">
    <location>
        <begin position="155"/>
        <end position="282"/>
    </location>
</feature>
<dbReference type="PROSITE" id="PS51736">
    <property type="entry name" value="RECOMBINASES_3"/>
    <property type="match status" value="1"/>
</dbReference>
<dbReference type="EMBL" id="JAELUP010000014">
    <property type="protein sequence ID" value="MBJ6360902.1"/>
    <property type="molecule type" value="Genomic_DNA"/>
</dbReference>
<dbReference type="InterPro" id="IPR036162">
    <property type="entry name" value="Resolvase-like_N_sf"/>
</dbReference>
<accession>A0A934IX40</accession>
<dbReference type="PANTHER" id="PTHR30461:SF23">
    <property type="entry name" value="DNA RECOMBINASE-RELATED"/>
    <property type="match status" value="1"/>
</dbReference>
<protein>
    <submittedName>
        <fullName evidence="5">Recombinase family protein</fullName>
    </submittedName>
</protein>
<evidence type="ECO:0000313" key="6">
    <source>
        <dbReference type="Proteomes" id="UP000640274"/>
    </source>
</evidence>
<dbReference type="RefSeq" id="WP_199018457.1">
    <property type="nucleotide sequence ID" value="NZ_JAELUP010000014.1"/>
</dbReference>
<evidence type="ECO:0000256" key="1">
    <source>
        <dbReference type="SAM" id="Coils"/>
    </source>
</evidence>
<dbReference type="CDD" id="cd00338">
    <property type="entry name" value="Ser_Recombinase"/>
    <property type="match status" value="1"/>
</dbReference>
<dbReference type="SMART" id="SM00857">
    <property type="entry name" value="Resolvase"/>
    <property type="match status" value="1"/>
</dbReference>
<comment type="caution">
    <text evidence="5">The sequence shown here is derived from an EMBL/GenBank/DDBJ whole genome shotgun (WGS) entry which is preliminary data.</text>
</comment>
<dbReference type="GO" id="GO:0003677">
    <property type="term" value="F:DNA binding"/>
    <property type="evidence" value="ECO:0007669"/>
    <property type="project" value="InterPro"/>
</dbReference>
<dbReference type="InterPro" id="IPR025827">
    <property type="entry name" value="Zn_ribbon_recom_dom"/>
</dbReference>
<dbReference type="Gene3D" id="3.40.50.1390">
    <property type="entry name" value="Resolvase, N-terminal catalytic domain"/>
    <property type="match status" value="1"/>
</dbReference>
<feature type="region of interest" description="Disordered" evidence="2">
    <location>
        <begin position="509"/>
        <end position="530"/>
    </location>
</feature>
<dbReference type="InterPro" id="IPR050639">
    <property type="entry name" value="SSR_resolvase"/>
</dbReference>
<reference evidence="5" key="1">
    <citation type="submission" date="2020-12" db="EMBL/GenBank/DDBJ databases">
        <authorList>
            <person name="Huq M.A."/>
        </authorList>
    </citation>
    <scope>NUCLEOTIDE SEQUENCE</scope>
    <source>
        <strain evidence="5">MAHUQ-46</strain>
    </source>
</reference>